<reference evidence="1 2" key="1">
    <citation type="submission" date="2015-01" db="EMBL/GenBank/DDBJ databases">
        <title>Genome of allotetraploid Gossypium barbadense reveals genomic plasticity and fiber elongation in cotton evolution.</title>
        <authorList>
            <person name="Chen X."/>
            <person name="Liu X."/>
            <person name="Zhao B."/>
            <person name="Zheng H."/>
            <person name="Hu Y."/>
            <person name="Lu G."/>
            <person name="Yang C."/>
            <person name="Chen J."/>
            <person name="Shan C."/>
            <person name="Zhang L."/>
            <person name="Zhou Y."/>
            <person name="Wang L."/>
            <person name="Guo W."/>
            <person name="Bai Y."/>
            <person name="Ruan J."/>
            <person name="Shangguan X."/>
            <person name="Mao Y."/>
            <person name="Jiang J."/>
            <person name="Zhu Y."/>
            <person name="Lei J."/>
            <person name="Kang H."/>
            <person name="Chen S."/>
            <person name="He X."/>
            <person name="Wang R."/>
            <person name="Wang Y."/>
            <person name="Chen J."/>
            <person name="Wang L."/>
            <person name="Yu S."/>
            <person name="Wang B."/>
            <person name="Wei J."/>
            <person name="Song S."/>
            <person name="Lu X."/>
            <person name="Gao Z."/>
            <person name="Gu W."/>
            <person name="Deng X."/>
            <person name="Ma D."/>
            <person name="Wang S."/>
            <person name="Liang W."/>
            <person name="Fang L."/>
            <person name="Cai C."/>
            <person name="Zhu X."/>
            <person name="Zhou B."/>
            <person name="Zhang Y."/>
            <person name="Chen Z."/>
            <person name="Xu S."/>
            <person name="Zhu R."/>
            <person name="Wang S."/>
            <person name="Zhang T."/>
            <person name="Zhao G."/>
        </authorList>
    </citation>
    <scope>NUCLEOTIDE SEQUENCE [LARGE SCALE GENOMIC DNA]</scope>
    <source>
        <strain evidence="2">cv. Xinhai21</strain>
        <tissue evidence="1">Leaf</tissue>
    </source>
</reference>
<dbReference type="InterPro" id="IPR012337">
    <property type="entry name" value="RNaseH-like_sf"/>
</dbReference>
<evidence type="ECO:0000313" key="2">
    <source>
        <dbReference type="Proteomes" id="UP000239757"/>
    </source>
</evidence>
<accession>A0A2P5VRH3</accession>
<protein>
    <recommendedName>
        <fullName evidence="3">RNase H type-1 domain-containing protein</fullName>
    </recommendedName>
</protein>
<gene>
    <name evidence="1" type="ORF">GOBAR_AA39264</name>
</gene>
<dbReference type="InterPro" id="IPR053151">
    <property type="entry name" value="RNase_H-like"/>
</dbReference>
<dbReference type="AlphaFoldDB" id="A0A2P5VRH3"/>
<dbReference type="OrthoDB" id="1002608at2759"/>
<proteinExistence type="predicted"/>
<evidence type="ECO:0008006" key="3">
    <source>
        <dbReference type="Google" id="ProtNLM"/>
    </source>
</evidence>
<organism evidence="1 2">
    <name type="scientific">Gossypium barbadense</name>
    <name type="common">Sea Island cotton</name>
    <name type="synonym">Hibiscus barbadensis</name>
    <dbReference type="NCBI Taxonomy" id="3634"/>
    <lineage>
        <taxon>Eukaryota</taxon>
        <taxon>Viridiplantae</taxon>
        <taxon>Streptophyta</taxon>
        <taxon>Embryophyta</taxon>
        <taxon>Tracheophyta</taxon>
        <taxon>Spermatophyta</taxon>
        <taxon>Magnoliopsida</taxon>
        <taxon>eudicotyledons</taxon>
        <taxon>Gunneridae</taxon>
        <taxon>Pentapetalae</taxon>
        <taxon>rosids</taxon>
        <taxon>malvids</taxon>
        <taxon>Malvales</taxon>
        <taxon>Malvaceae</taxon>
        <taxon>Malvoideae</taxon>
        <taxon>Gossypium</taxon>
    </lineage>
</organism>
<dbReference type="SUPFAM" id="SSF53098">
    <property type="entry name" value="Ribonuclease H-like"/>
    <property type="match status" value="1"/>
</dbReference>
<name>A0A2P5VRH3_GOSBA</name>
<dbReference type="EMBL" id="KZ671302">
    <property type="protein sequence ID" value="PPR81449.1"/>
    <property type="molecule type" value="Genomic_DNA"/>
</dbReference>
<sequence>MSTAAEFFAISHSSRIIPLPSFIGVSWSKPRQGWYKLNTNGSSIDNPGKARAGAIIRNHDGEWVVGSYRHIMDI</sequence>
<dbReference type="PANTHER" id="PTHR47723:SF19">
    <property type="entry name" value="POLYNUCLEOTIDYL TRANSFERASE, RIBONUCLEASE H-LIKE SUPERFAMILY PROTEIN"/>
    <property type="match status" value="1"/>
</dbReference>
<evidence type="ECO:0000313" key="1">
    <source>
        <dbReference type="EMBL" id="PPR81449.1"/>
    </source>
</evidence>
<dbReference type="Proteomes" id="UP000239757">
    <property type="component" value="Unassembled WGS sequence"/>
</dbReference>
<dbReference type="PANTHER" id="PTHR47723">
    <property type="entry name" value="OS05G0353850 PROTEIN"/>
    <property type="match status" value="1"/>
</dbReference>